<dbReference type="PANTHER" id="PTHR30457:SF0">
    <property type="entry name" value="PHOSPHATASE, PUTATIVE (AFU_ORTHOLOGUE AFUA_4G01070)-RELATED"/>
    <property type="match status" value="1"/>
</dbReference>
<dbReference type="NCBIfam" id="TIGR00087">
    <property type="entry name" value="surE"/>
    <property type="match status" value="1"/>
</dbReference>
<name>A0A212JEY4_9DELT</name>
<dbReference type="EMBL" id="FLUQ01000001">
    <property type="protein sequence ID" value="SBV97994.1"/>
    <property type="molecule type" value="Genomic_DNA"/>
</dbReference>
<dbReference type="SUPFAM" id="SSF64167">
    <property type="entry name" value="SurE-like"/>
    <property type="match status" value="1"/>
</dbReference>
<comment type="catalytic activity">
    <reaction evidence="1 5">
        <text>a ribonucleoside 5'-phosphate + H2O = a ribonucleoside + phosphate</text>
        <dbReference type="Rhea" id="RHEA:12484"/>
        <dbReference type="ChEBI" id="CHEBI:15377"/>
        <dbReference type="ChEBI" id="CHEBI:18254"/>
        <dbReference type="ChEBI" id="CHEBI:43474"/>
        <dbReference type="ChEBI" id="CHEBI:58043"/>
        <dbReference type="EC" id="3.1.3.5"/>
    </reaction>
</comment>
<keyword evidence="3 5" id="KW-0479">Metal-binding</keyword>
<evidence type="ECO:0000259" key="6">
    <source>
        <dbReference type="Pfam" id="PF01975"/>
    </source>
</evidence>
<keyword evidence="5" id="KW-0547">Nucleotide-binding</keyword>
<comment type="subcellular location">
    <subcellularLocation>
        <location evidence="5">Cytoplasm</location>
    </subcellularLocation>
</comment>
<dbReference type="GO" id="GO:0005737">
    <property type="term" value="C:cytoplasm"/>
    <property type="evidence" value="ECO:0007669"/>
    <property type="project" value="UniProtKB-SubCell"/>
</dbReference>
<dbReference type="InterPro" id="IPR036523">
    <property type="entry name" value="SurE-like_sf"/>
</dbReference>
<dbReference type="InterPro" id="IPR002828">
    <property type="entry name" value="SurE-like_Pase/nucleotidase"/>
</dbReference>
<protein>
    <recommendedName>
        <fullName evidence="5">5'-nucleotidase SurE</fullName>
        <ecNumber evidence="5">3.1.3.5</ecNumber>
    </recommendedName>
    <alternativeName>
        <fullName evidence="5">Nucleoside 5'-monophosphate phosphohydrolase</fullName>
    </alternativeName>
</protein>
<dbReference type="Pfam" id="PF01975">
    <property type="entry name" value="SurE"/>
    <property type="match status" value="1"/>
</dbReference>
<feature type="binding site" evidence="5">
    <location>
        <position position="8"/>
    </location>
    <ligand>
        <name>a divalent metal cation</name>
        <dbReference type="ChEBI" id="CHEBI:60240"/>
    </ligand>
</feature>
<sequence length="252" mass="27421">MIVALTNDDGIRAHGLRSMYKALLDAGHTVRVVAPTSEQSAVGHAITVRDPLRVKQCTENGFTGISVSGTPADCVKLGISALLDEEPDIVVSGINAGANVGPDIMYSGTVAAAREAAAMGYPAMALSFDSFKEADLTEYARYAVSLMEKIVWHEIPERRVVNVNFPNLPFSKAKGLKVCPQTSAVWHDWYHEYMDPRGTPCWWLDGDIPSDQVAPGTDRALLTEGWITLTPLRFDFTDQETLAALRDKLGAD</sequence>
<feature type="domain" description="Survival protein SurE-like phosphatase/nucleotidase" evidence="6">
    <location>
        <begin position="4"/>
        <end position="187"/>
    </location>
</feature>
<keyword evidence="5" id="KW-0963">Cytoplasm</keyword>
<feature type="binding site" evidence="5">
    <location>
        <position position="95"/>
    </location>
    <ligand>
        <name>a divalent metal cation</name>
        <dbReference type="ChEBI" id="CHEBI:60240"/>
    </ligand>
</feature>
<comment type="similarity">
    <text evidence="2 5">Belongs to the SurE nucleotidase family.</text>
</comment>
<evidence type="ECO:0000256" key="3">
    <source>
        <dbReference type="ARBA" id="ARBA00022723"/>
    </source>
</evidence>
<dbReference type="GO" id="GO:0000166">
    <property type="term" value="F:nucleotide binding"/>
    <property type="evidence" value="ECO:0007669"/>
    <property type="project" value="UniProtKB-KW"/>
</dbReference>
<evidence type="ECO:0000256" key="2">
    <source>
        <dbReference type="ARBA" id="ARBA00011062"/>
    </source>
</evidence>
<dbReference type="AlphaFoldDB" id="A0A212JEY4"/>
<dbReference type="InterPro" id="IPR030048">
    <property type="entry name" value="SurE"/>
</dbReference>
<dbReference type="Gene3D" id="3.40.1210.10">
    <property type="entry name" value="Survival protein SurE-like phosphatase/nucleotidase"/>
    <property type="match status" value="1"/>
</dbReference>
<comment type="function">
    <text evidence="5">Nucleotidase that shows phosphatase activity on nucleoside 5'-monophosphates.</text>
</comment>
<gene>
    <name evidence="5 7" type="primary">surE</name>
    <name evidence="7" type="ORF">KL86DPRO_11312</name>
</gene>
<dbReference type="GO" id="GO:0008253">
    <property type="term" value="F:5'-nucleotidase activity"/>
    <property type="evidence" value="ECO:0007669"/>
    <property type="project" value="UniProtKB-UniRule"/>
</dbReference>
<dbReference type="GO" id="GO:0046872">
    <property type="term" value="F:metal ion binding"/>
    <property type="evidence" value="ECO:0007669"/>
    <property type="project" value="UniProtKB-UniRule"/>
</dbReference>
<evidence type="ECO:0000256" key="1">
    <source>
        <dbReference type="ARBA" id="ARBA00000815"/>
    </source>
</evidence>
<dbReference type="PANTHER" id="PTHR30457">
    <property type="entry name" value="5'-NUCLEOTIDASE SURE"/>
    <property type="match status" value="1"/>
</dbReference>
<organism evidence="7">
    <name type="scientific">uncultured delta proteobacterium</name>
    <dbReference type="NCBI Taxonomy" id="34034"/>
    <lineage>
        <taxon>Bacteria</taxon>
        <taxon>Deltaproteobacteria</taxon>
        <taxon>environmental samples</taxon>
    </lineage>
</organism>
<dbReference type="NCBIfam" id="NF001490">
    <property type="entry name" value="PRK00346.1-4"/>
    <property type="match status" value="1"/>
</dbReference>
<evidence type="ECO:0000256" key="4">
    <source>
        <dbReference type="ARBA" id="ARBA00022801"/>
    </source>
</evidence>
<reference evidence="7" key="1">
    <citation type="submission" date="2016-04" db="EMBL/GenBank/DDBJ databases">
        <authorList>
            <person name="Evans L.H."/>
            <person name="Alamgir A."/>
            <person name="Owens N."/>
            <person name="Weber N.D."/>
            <person name="Virtaneva K."/>
            <person name="Barbian K."/>
            <person name="Babar A."/>
            <person name="Rosenke K."/>
        </authorList>
    </citation>
    <scope>NUCLEOTIDE SEQUENCE</scope>
    <source>
        <strain evidence="7">86</strain>
    </source>
</reference>
<dbReference type="EC" id="3.1.3.5" evidence="5"/>
<feature type="binding site" evidence="5">
    <location>
        <position position="40"/>
    </location>
    <ligand>
        <name>a divalent metal cation</name>
        <dbReference type="ChEBI" id="CHEBI:60240"/>
    </ligand>
</feature>
<keyword evidence="4 5" id="KW-0378">Hydrolase</keyword>
<proteinExistence type="inferred from homology"/>
<comment type="cofactor">
    <cofactor evidence="5">
        <name>a divalent metal cation</name>
        <dbReference type="ChEBI" id="CHEBI:60240"/>
    </cofactor>
    <text evidence="5">Binds 1 divalent metal cation per subunit.</text>
</comment>
<evidence type="ECO:0000313" key="7">
    <source>
        <dbReference type="EMBL" id="SBV97994.1"/>
    </source>
</evidence>
<feature type="binding site" evidence="5">
    <location>
        <position position="9"/>
    </location>
    <ligand>
        <name>a divalent metal cation</name>
        <dbReference type="ChEBI" id="CHEBI:60240"/>
    </ligand>
</feature>
<dbReference type="HAMAP" id="MF_00060">
    <property type="entry name" value="SurE"/>
    <property type="match status" value="1"/>
</dbReference>
<accession>A0A212JEY4</accession>
<evidence type="ECO:0000256" key="5">
    <source>
        <dbReference type="HAMAP-Rule" id="MF_00060"/>
    </source>
</evidence>